<dbReference type="PANTHER" id="PTHR10978">
    <property type="entry name" value="SUCCINATE DEHYDROGENASE CYTOCHROME B560 SUBUNIT"/>
    <property type="match status" value="1"/>
</dbReference>
<keyword evidence="4 8" id="KW-0479">Metal-binding</keyword>
<dbReference type="Pfam" id="PF01127">
    <property type="entry name" value="Sdh_cyt"/>
    <property type="match status" value="1"/>
</dbReference>
<evidence type="ECO:0000256" key="4">
    <source>
        <dbReference type="ARBA" id="ARBA00022723"/>
    </source>
</evidence>
<dbReference type="InterPro" id="IPR018495">
    <property type="entry name" value="Succ_DH_cyt_bsu_CS"/>
</dbReference>
<dbReference type="PANTHER" id="PTHR10978:SF18">
    <property type="entry name" value="SUCCINATE DEHYDROGENASE SUBUNIT 3-1, MITOCHONDRIAL"/>
    <property type="match status" value="1"/>
</dbReference>
<dbReference type="SUPFAM" id="SSF81343">
    <property type="entry name" value="Fumarate reductase respiratory complex transmembrane subunits"/>
    <property type="match status" value="1"/>
</dbReference>
<comment type="subcellular location">
    <subcellularLocation>
        <location evidence="1">Membrane</location>
        <topology evidence="1">Multi-pass membrane protein</topology>
    </subcellularLocation>
</comment>
<sequence length="127" mass="14779">MLRNYTFNRPISPHLSVYSPQVSSMFSIWHRISGVLLITGLSLFLLVLKIIIQSDLKILLLFISLPTWFLNFFYLTYSLIFAYHALNGLRHITWDLFLFLEAKQLSLSATLLVIFLVFILIKITITL</sequence>
<evidence type="ECO:0000256" key="6">
    <source>
        <dbReference type="ARBA" id="ARBA00023004"/>
    </source>
</evidence>
<feature type="transmembrane region" description="Helical" evidence="9">
    <location>
        <begin position="59"/>
        <end position="85"/>
    </location>
</feature>
<dbReference type="GO" id="GO:0005739">
    <property type="term" value="C:mitochondrion"/>
    <property type="evidence" value="ECO:0007669"/>
    <property type="project" value="GOC"/>
</dbReference>
<reference evidence="10" key="1">
    <citation type="journal article" date="2014" name="Biol. Bull.">
        <title>The Mitochondrial Genome of Grateloupia taiwanensis (Halymeniaceae, Rhodophyta) and Comparative Mitochondrial Genomics of Red Algae.</title>
        <authorList>
            <person name="DePriest M.S."/>
            <person name="Bhattacharya D."/>
            <person name="Lopez-Bautista J.M."/>
        </authorList>
    </citation>
    <scope>NUCLEOTIDE SEQUENCE</scope>
</reference>
<protein>
    <submittedName>
        <fullName evidence="10">Succinate dehydrogenase cytochrome b560 subunit</fullName>
    </submittedName>
</protein>
<organism evidence="10">
    <name type="scientific">Phyllymenia taiwanensis</name>
    <dbReference type="NCBI Taxonomy" id="1260292"/>
    <lineage>
        <taxon>Eukaryota</taxon>
        <taxon>Rhodophyta</taxon>
        <taxon>Florideophyceae</taxon>
        <taxon>Rhodymeniophycidae</taxon>
        <taxon>Halymeniales</taxon>
        <taxon>Halymeniaceae</taxon>
        <taxon>Phyllymenia</taxon>
    </lineage>
</organism>
<dbReference type="Gene3D" id="1.20.1300.10">
    <property type="entry name" value="Fumarate reductase/succinate dehydrogenase, transmembrane subunit"/>
    <property type="match status" value="1"/>
</dbReference>
<proteinExistence type="predicted"/>
<dbReference type="InterPro" id="IPR034804">
    <property type="entry name" value="SQR/QFR_C/D"/>
</dbReference>
<evidence type="ECO:0000256" key="1">
    <source>
        <dbReference type="ARBA" id="ARBA00004141"/>
    </source>
</evidence>
<dbReference type="GO" id="GO:0009055">
    <property type="term" value="F:electron transfer activity"/>
    <property type="evidence" value="ECO:0007669"/>
    <property type="project" value="InterPro"/>
</dbReference>
<feature type="binding site" description="axial binding residue" evidence="8">
    <location>
        <position position="84"/>
    </location>
    <ligand>
        <name>heme</name>
        <dbReference type="ChEBI" id="CHEBI:30413"/>
        <note>ligand shared with second transmembrane subunit</note>
    </ligand>
    <ligandPart>
        <name>Fe</name>
        <dbReference type="ChEBI" id="CHEBI:18248"/>
    </ligandPart>
</feature>
<evidence type="ECO:0000256" key="9">
    <source>
        <dbReference type="SAM" id="Phobius"/>
    </source>
</evidence>
<keyword evidence="2 8" id="KW-0349">Heme</keyword>
<dbReference type="CDD" id="cd03499">
    <property type="entry name" value="SQR_TypeC_SdhC"/>
    <property type="match status" value="1"/>
</dbReference>
<dbReference type="InterPro" id="IPR014314">
    <property type="entry name" value="Succ_DH_cytb556"/>
</dbReference>
<dbReference type="PROSITE" id="PS01000">
    <property type="entry name" value="SDH_CYT_1"/>
    <property type="match status" value="1"/>
</dbReference>
<keyword evidence="3 9" id="KW-0812">Transmembrane</keyword>
<dbReference type="GO" id="GO:0006099">
    <property type="term" value="P:tricarboxylic acid cycle"/>
    <property type="evidence" value="ECO:0007669"/>
    <property type="project" value="InterPro"/>
</dbReference>
<evidence type="ECO:0000256" key="3">
    <source>
        <dbReference type="ARBA" id="ARBA00022692"/>
    </source>
</evidence>
<dbReference type="PIRSF" id="PIRSF000178">
    <property type="entry name" value="SDH_cyt_b560"/>
    <property type="match status" value="1"/>
</dbReference>
<dbReference type="InterPro" id="IPR000701">
    <property type="entry name" value="SuccDH_FuR_B_TM-su"/>
</dbReference>
<evidence type="ECO:0000313" key="10">
    <source>
        <dbReference type="EMBL" id="AIY34305.1"/>
    </source>
</evidence>
<dbReference type="AlphaFoldDB" id="A0A0A1ES66"/>
<reference evidence="10" key="2">
    <citation type="submission" date="2014-10" db="EMBL/GenBank/DDBJ databases">
        <authorList>
            <person name="DePriest M.S.Jr."/>
        </authorList>
    </citation>
    <scope>NUCLEOTIDE SEQUENCE</scope>
</reference>
<evidence type="ECO:0000256" key="5">
    <source>
        <dbReference type="ARBA" id="ARBA00022989"/>
    </source>
</evidence>
<keyword evidence="6 8" id="KW-0408">Iron</keyword>
<accession>A0A0A1ES66</accession>
<evidence type="ECO:0000256" key="2">
    <source>
        <dbReference type="ARBA" id="ARBA00022617"/>
    </source>
</evidence>
<geneLocation type="mitochondrion" evidence="10"/>
<keyword evidence="5 9" id="KW-1133">Transmembrane helix</keyword>
<keyword evidence="10" id="KW-0496">Mitochondrion</keyword>
<dbReference type="GO" id="GO:0046872">
    <property type="term" value="F:metal ion binding"/>
    <property type="evidence" value="ECO:0007669"/>
    <property type="project" value="UniProtKB-KW"/>
</dbReference>
<feature type="transmembrane region" description="Helical" evidence="9">
    <location>
        <begin position="105"/>
        <end position="125"/>
    </location>
</feature>
<comment type="cofactor">
    <cofactor evidence="8">
        <name>heme</name>
        <dbReference type="ChEBI" id="CHEBI:30413"/>
    </cofactor>
    <text evidence="8">The heme is bound between the two transmembrane subunits.</text>
</comment>
<evidence type="ECO:0000256" key="7">
    <source>
        <dbReference type="ARBA" id="ARBA00023136"/>
    </source>
</evidence>
<feature type="transmembrane region" description="Helical" evidence="9">
    <location>
        <begin position="28"/>
        <end position="52"/>
    </location>
</feature>
<dbReference type="GO" id="GO:0006121">
    <property type="term" value="P:mitochondrial electron transport, succinate to ubiquinone"/>
    <property type="evidence" value="ECO:0007669"/>
    <property type="project" value="TreeGrafter"/>
</dbReference>
<dbReference type="EMBL" id="KM999231">
    <property type="protein sequence ID" value="AIY34305.1"/>
    <property type="molecule type" value="Genomic_DNA"/>
</dbReference>
<gene>
    <name evidence="10" type="primary">sdh3</name>
</gene>
<dbReference type="GO" id="GO:0016020">
    <property type="term" value="C:membrane"/>
    <property type="evidence" value="ECO:0007669"/>
    <property type="project" value="UniProtKB-SubCell"/>
</dbReference>
<name>A0A0A1ES66_9FLOR</name>
<keyword evidence="7 9" id="KW-0472">Membrane</keyword>
<dbReference type="NCBIfam" id="TIGR02970">
    <property type="entry name" value="succ_dehyd_cytB"/>
    <property type="match status" value="1"/>
</dbReference>
<evidence type="ECO:0000256" key="8">
    <source>
        <dbReference type="PIRSR" id="PIRSR000178-1"/>
    </source>
</evidence>